<feature type="coiled-coil region" evidence="5">
    <location>
        <begin position="765"/>
        <end position="799"/>
    </location>
</feature>
<name>A0AAV1CM24_OLDCO</name>
<evidence type="ECO:0000256" key="6">
    <source>
        <dbReference type="SAM" id="MobiDB-lite"/>
    </source>
</evidence>
<evidence type="ECO:0000256" key="4">
    <source>
        <dbReference type="ARBA" id="ARBA00023136"/>
    </source>
</evidence>
<feature type="region of interest" description="Disordered" evidence="6">
    <location>
        <begin position="711"/>
        <end position="758"/>
    </location>
</feature>
<dbReference type="AlphaFoldDB" id="A0AAV1CM24"/>
<dbReference type="PANTHER" id="PTHR31448">
    <property type="entry name" value="MYOSIN-BINDING PROTEIN 2"/>
    <property type="match status" value="1"/>
</dbReference>
<dbReference type="Pfam" id="PF04576">
    <property type="entry name" value="Zein-binding"/>
    <property type="match status" value="1"/>
</dbReference>
<keyword evidence="10" id="KW-1185">Reference proteome</keyword>
<accession>A0AAV1CM24</accession>
<dbReference type="InterPro" id="IPR007656">
    <property type="entry name" value="GTD-bd"/>
</dbReference>
<gene>
    <name evidence="9" type="ORF">OLC1_LOCUS6878</name>
</gene>
<feature type="coiled-coil region" evidence="5">
    <location>
        <begin position="602"/>
        <end position="703"/>
    </location>
</feature>
<evidence type="ECO:0000313" key="9">
    <source>
        <dbReference type="EMBL" id="CAI9096030.1"/>
    </source>
</evidence>
<evidence type="ECO:0000259" key="8">
    <source>
        <dbReference type="PROSITE" id="PS51775"/>
    </source>
</evidence>
<evidence type="ECO:0000256" key="1">
    <source>
        <dbReference type="ARBA" id="ARBA00004167"/>
    </source>
</evidence>
<sequence>MAANKFATMVYRNSNKITLILIYAVLEWTLISLLLLNSLFSYLIIKFADYVGLKPPCLWCSRIDHLFDPTKSKNMHRDLLCEAHSAEISRLGYCSNHRKLIECQDLCEDCLSSRPEIQGKNVTVIPWIKDLGMIHRDGKKVGVEDNNEEISKCSCCGVELDSNKYSSYVLVKPSPWDDDVLEYSDEKMNLIMEIEKGDYLCELGKQRSDSGSTDQCGNGYQFGDKTERQMLSDFGNGIIVMEEEEAEDVSVSLPKKEMLGDEDEKMKEVLEEEEEEQKEELVVEGSIGTKVNMKDESVQVCFEEGESNGILPQHLEFFFDYTGNRLVPIDMIDSTTEEDQIAYLNKDENQTTENNNQGANLETMMQVESEENVCTEFESEAAISCQRTQEEEEPKYAVLESMEMEEDESSWVFQAVREVSEDVEVTSSSPETGDSKLMPVAEDEENNSAIEDITQIPANETDAEVSIGTEIPDLDATVDIQMPDGTVSFESSPEDHSTNSANLQHDAHHGANAQEQTLELQTLSIDLSELVTSNQMSYCPDLNGIDEEKVPDTPTSVDSFHNLHQKLLLLEKKDSGTEDSLDGSVLSDIEGGDGNVTPDSLKKALKAERKTLQALYAELEEERSASAVAANQTMAMINRLQEEKAQMQMEALQYQRMMEEQAEYDQEALQLLNELMVKREKEKQELEKELEVYKRKVVEYETREKVRMLRRSNNGSARSGFSSTSCSNAEDSDGLSIDLNQDPKEDDNGYCNHESSHHNTPVDAVMNLEESLADFEDERLSILEQLKVLEEKLMSLDNEGESQFEDVRPVEHLSDQNGECKTENGHIDGEMNGHTNGFSKEMNAKNSQERRTSALKGRNLLPVFDAVIDENGEVELNRNMNGSDHANGVGNMNGSDHANGVQDMDMRGLEVDYKNSAIEEEVEHLYERLQALEADREFLKHCISSLKKGDKGMDLLQEILQHLRDLRNVELRARNFSDGPLP</sequence>
<dbReference type="GO" id="GO:0080115">
    <property type="term" value="F:myosin XI tail binding"/>
    <property type="evidence" value="ECO:0007669"/>
    <property type="project" value="UniProtKB-ARBA"/>
</dbReference>
<feature type="domain" description="GTD-binding" evidence="8">
    <location>
        <begin position="596"/>
        <end position="694"/>
    </location>
</feature>
<reference evidence="9" key="1">
    <citation type="submission" date="2023-03" db="EMBL/GenBank/DDBJ databases">
        <authorList>
            <person name="Julca I."/>
        </authorList>
    </citation>
    <scope>NUCLEOTIDE SEQUENCE</scope>
</reference>
<comment type="subcellular location">
    <subcellularLocation>
        <location evidence="1">Membrane</location>
        <topology evidence="1">Single-pass membrane protein</topology>
    </subcellularLocation>
</comment>
<feature type="compositionally biased region" description="Polar residues" evidence="6">
    <location>
        <begin position="711"/>
        <end position="729"/>
    </location>
</feature>
<dbReference type="PROSITE" id="PS51775">
    <property type="entry name" value="GTD_BINDING"/>
    <property type="match status" value="1"/>
</dbReference>
<evidence type="ECO:0000256" key="3">
    <source>
        <dbReference type="ARBA" id="ARBA00022989"/>
    </source>
</evidence>
<feature type="region of interest" description="Disordered" evidence="6">
    <location>
        <begin position="484"/>
        <end position="503"/>
    </location>
</feature>
<evidence type="ECO:0000256" key="2">
    <source>
        <dbReference type="ARBA" id="ARBA00022692"/>
    </source>
</evidence>
<evidence type="ECO:0000256" key="5">
    <source>
        <dbReference type="SAM" id="Coils"/>
    </source>
</evidence>
<organism evidence="9 10">
    <name type="scientific">Oldenlandia corymbosa var. corymbosa</name>
    <dbReference type="NCBI Taxonomy" id="529605"/>
    <lineage>
        <taxon>Eukaryota</taxon>
        <taxon>Viridiplantae</taxon>
        <taxon>Streptophyta</taxon>
        <taxon>Embryophyta</taxon>
        <taxon>Tracheophyta</taxon>
        <taxon>Spermatophyta</taxon>
        <taxon>Magnoliopsida</taxon>
        <taxon>eudicotyledons</taxon>
        <taxon>Gunneridae</taxon>
        <taxon>Pentapetalae</taxon>
        <taxon>asterids</taxon>
        <taxon>lamiids</taxon>
        <taxon>Gentianales</taxon>
        <taxon>Rubiaceae</taxon>
        <taxon>Rubioideae</taxon>
        <taxon>Spermacoceae</taxon>
        <taxon>Hedyotis-Oldenlandia complex</taxon>
        <taxon>Oldenlandia</taxon>
    </lineage>
</organism>
<evidence type="ECO:0000256" key="7">
    <source>
        <dbReference type="SAM" id="Phobius"/>
    </source>
</evidence>
<keyword evidence="4 7" id="KW-0472">Membrane</keyword>
<dbReference type="GO" id="GO:0016020">
    <property type="term" value="C:membrane"/>
    <property type="evidence" value="ECO:0007669"/>
    <property type="project" value="UniProtKB-SubCell"/>
</dbReference>
<dbReference type="PANTHER" id="PTHR31448:SF3">
    <property type="entry name" value="MYOSIN-BINDING PROTEIN 2"/>
    <property type="match status" value="1"/>
</dbReference>
<proteinExistence type="predicted"/>
<keyword evidence="2 7" id="KW-0812">Transmembrane</keyword>
<keyword evidence="5" id="KW-0175">Coiled coil</keyword>
<protein>
    <submittedName>
        <fullName evidence="9">OLC1v1032092C3</fullName>
    </submittedName>
</protein>
<feature type="transmembrane region" description="Helical" evidence="7">
    <location>
        <begin position="20"/>
        <end position="45"/>
    </location>
</feature>
<evidence type="ECO:0000313" key="10">
    <source>
        <dbReference type="Proteomes" id="UP001161247"/>
    </source>
</evidence>
<dbReference type="Proteomes" id="UP001161247">
    <property type="component" value="Chromosome 2"/>
</dbReference>
<keyword evidence="3 7" id="KW-1133">Transmembrane helix</keyword>
<dbReference type="InterPro" id="IPR039306">
    <property type="entry name" value="MYOB"/>
</dbReference>
<dbReference type="EMBL" id="OX459119">
    <property type="protein sequence ID" value="CAI9096030.1"/>
    <property type="molecule type" value="Genomic_DNA"/>
</dbReference>